<comment type="caution">
    <text evidence="2">The sequence shown here is derived from an EMBL/GenBank/DDBJ whole genome shotgun (WGS) entry which is preliminary data.</text>
</comment>
<feature type="compositionally biased region" description="Low complexity" evidence="1">
    <location>
        <begin position="1"/>
        <end position="21"/>
    </location>
</feature>
<evidence type="ECO:0000313" key="2">
    <source>
        <dbReference type="EMBL" id="KAF5373986.1"/>
    </source>
</evidence>
<feature type="compositionally biased region" description="Low complexity" evidence="1">
    <location>
        <begin position="153"/>
        <end position="168"/>
    </location>
</feature>
<feature type="compositionally biased region" description="Low complexity" evidence="1">
    <location>
        <begin position="177"/>
        <end position="195"/>
    </location>
</feature>
<feature type="compositionally biased region" description="Basic residues" evidence="1">
    <location>
        <begin position="298"/>
        <end position="308"/>
    </location>
</feature>
<organism evidence="2 3">
    <name type="scientific">Tricholomella constricta</name>
    <dbReference type="NCBI Taxonomy" id="117010"/>
    <lineage>
        <taxon>Eukaryota</taxon>
        <taxon>Fungi</taxon>
        <taxon>Dikarya</taxon>
        <taxon>Basidiomycota</taxon>
        <taxon>Agaricomycotina</taxon>
        <taxon>Agaricomycetes</taxon>
        <taxon>Agaricomycetidae</taxon>
        <taxon>Agaricales</taxon>
        <taxon>Tricholomatineae</taxon>
        <taxon>Lyophyllaceae</taxon>
        <taxon>Tricholomella</taxon>
    </lineage>
</organism>
<name>A0A8H5LYF2_9AGAR</name>
<feature type="compositionally biased region" description="Polar residues" evidence="1">
    <location>
        <begin position="142"/>
        <end position="152"/>
    </location>
</feature>
<proteinExistence type="predicted"/>
<feature type="compositionally biased region" description="Pro residues" evidence="1">
    <location>
        <begin position="232"/>
        <end position="249"/>
    </location>
</feature>
<accession>A0A8H5LYF2</accession>
<dbReference type="Proteomes" id="UP000565441">
    <property type="component" value="Unassembled WGS sequence"/>
</dbReference>
<dbReference type="AlphaFoldDB" id="A0A8H5LYF2"/>
<protein>
    <submittedName>
        <fullName evidence="2">Uncharacterized protein</fullName>
    </submittedName>
</protein>
<gene>
    <name evidence="2" type="ORF">D9615_009939</name>
</gene>
<dbReference type="EMBL" id="JAACJP010000038">
    <property type="protein sequence ID" value="KAF5373986.1"/>
    <property type="molecule type" value="Genomic_DNA"/>
</dbReference>
<feature type="region of interest" description="Disordered" evidence="1">
    <location>
        <begin position="109"/>
        <end position="208"/>
    </location>
</feature>
<feature type="compositionally biased region" description="Pro residues" evidence="1">
    <location>
        <begin position="277"/>
        <end position="287"/>
    </location>
</feature>
<feature type="region of interest" description="Disordered" evidence="1">
    <location>
        <begin position="227"/>
        <end position="331"/>
    </location>
</feature>
<reference evidence="2 3" key="1">
    <citation type="journal article" date="2020" name="ISME J.">
        <title>Uncovering the hidden diversity of litter-decomposition mechanisms in mushroom-forming fungi.</title>
        <authorList>
            <person name="Floudas D."/>
            <person name="Bentzer J."/>
            <person name="Ahren D."/>
            <person name="Johansson T."/>
            <person name="Persson P."/>
            <person name="Tunlid A."/>
        </authorList>
    </citation>
    <scope>NUCLEOTIDE SEQUENCE [LARGE SCALE GENOMIC DNA]</scope>
    <source>
        <strain evidence="2 3">CBS 661.87</strain>
    </source>
</reference>
<feature type="region of interest" description="Disordered" evidence="1">
    <location>
        <begin position="41"/>
        <end position="70"/>
    </location>
</feature>
<feature type="region of interest" description="Disordered" evidence="1">
    <location>
        <begin position="1"/>
        <end position="27"/>
    </location>
</feature>
<evidence type="ECO:0000256" key="1">
    <source>
        <dbReference type="SAM" id="MobiDB-lite"/>
    </source>
</evidence>
<dbReference type="OrthoDB" id="10671281at2759"/>
<evidence type="ECO:0000313" key="3">
    <source>
        <dbReference type="Proteomes" id="UP000565441"/>
    </source>
</evidence>
<keyword evidence="3" id="KW-1185">Reference proteome</keyword>
<feature type="compositionally biased region" description="Polar residues" evidence="1">
    <location>
        <begin position="54"/>
        <end position="64"/>
    </location>
</feature>
<sequence>MPSSRHSSRSTRSPKPPTWRTVTISKNSAASTTSLSYVFAEPEQGSPLAPATSKLPSSRSLNNIDSEDRLPRRLVSMSSVRRDMDAVKPVERIEQDTVGVSQGARILESAQGCSSKPNVPPADAPHAPDAQLDSPPIINIIDSETPTNTANASVLSSSPVKSSSWFGSLTRAKGKAKAAQMNARAASSPAPSPAADDQPNGLSTALSVPSDISQAALEPPPVAVATDLIPTTAPPEPATAPVTPTPTPPTLHSSLHKRNARGSPPHLPAHRFSILSPPTPTPSPPPSTTKSWAFPQSRPHHPRRHPRQRVPGIETADPAASLRPTPQIPRTSAFPLLPLPLPLLRRLDVDRRMCLLHRGQHQLLHLPCPSQHYFYHRDLHSSSRTFTTAPIRTTSRMLICTRRLAVQGR</sequence>